<feature type="domain" description="Histidine kinase/HSP90-like ATPase" evidence="2">
    <location>
        <begin position="10"/>
        <end position="141"/>
    </location>
</feature>
<evidence type="ECO:0000313" key="4">
    <source>
        <dbReference type="Proteomes" id="UP001594351"/>
    </source>
</evidence>
<dbReference type="PANTHER" id="PTHR35526">
    <property type="entry name" value="ANTI-SIGMA-F FACTOR RSBW-RELATED"/>
    <property type="match status" value="1"/>
</dbReference>
<evidence type="ECO:0000313" key="3">
    <source>
        <dbReference type="EMBL" id="MFC1853279.1"/>
    </source>
</evidence>
<evidence type="ECO:0000256" key="1">
    <source>
        <dbReference type="ARBA" id="ARBA00022527"/>
    </source>
</evidence>
<evidence type="ECO:0000259" key="2">
    <source>
        <dbReference type="Pfam" id="PF13581"/>
    </source>
</evidence>
<comment type="caution">
    <text evidence="3">The sequence shown here is derived from an EMBL/GenBank/DDBJ whole genome shotgun (WGS) entry which is preliminary data.</text>
</comment>
<keyword evidence="3" id="KW-0067">ATP-binding</keyword>
<name>A0ABV6Z4A9_UNCC1</name>
<keyword evidence="1" id="KW-0418">Kinase</keyword>
<sequence>MNTQAELKMSNNLEEIHRLHTFAEEFCTPFSVSPSALNMINLSLEEVVTNVISYGYDDDKEHTIIIKLTMEDQPASQRWLLTIEVWDDGLPFDATAQATPDISKPLDEREIGGLGIHLVRTFMETFEYRRQNMFNVVTMKKNLEKESGTV</sequence>
<accession>A0ABV6Z4A9</accession>
<dbReference type="Pfam" id="PF13581">
    <property type="entry name" value="HATPase_c_2"/>
    <property type="match status" value="1"/>
</dbReference>
<dbReference type="GO" id="GO:0005524">
    <property type="term" value="F:ATP binding"/>
    <property type="evidence" value="ECO:0007669"/>
    <property type="project" value="UniProtKB-KW"/>
</dbReference>
<dbReference type="InterPro" id="IPR036890">
    <property type="entry name" value="HATPase_C_sf"/>
</dbReference>
<dbReference type="Proteomes" id="UP001594351">
    <property type="component" value="Unassembled WGS sequence"/>
</dbReference>
<dbReference type="SUPFAM" id="SSF55874">
    <property type="entry name" value="ATPase domain of HSP90 chaperone/DNA topoisomerase II/histidine kinase"/>
    <property type="match status" value="1"/>
</dbReference>
<reference evidence="3 4" key="1">
    <citation type="submission" date="2024-09" db="EMBL/GenBank/DDBJ databases">
        <title>Laminarin stimulates single cell rates of sulfate reduction while oxygen inhibits transcriptomic activity in coastal marine sediment.</title>
        <authorList>
            <person name="Lindsay M."/>
            <person name="Orcutt B."/>
            <person name="Emerson D."/>
            <person name="Stepanauskas R."/>
            <person name="D'Angelo T."/>
        </authorList>
    </citation>
    <scope>NUCLEOTIDE SEQUENCE [LARGE SCALE GENOMIC DNA]</scope>
    <source>
        <strain evidence="3">SAG AM-311-K15</strain>
    </source>
</reference>
<proteinExistence type="predicted"/>
<dbReference type="EMBL" id="JBHPBY010000462">
    <property type="protein sequence ID" value="MFC1853279.1"/>
    <property type="molecule type" value="Genomic_DNA"/>
</dbReference>
<dbReference type="Gene3D" id="3.30.565.10">
    <property type="entry name" value="Histidine kinase-like ATPase, C-terminal domain"/>
    <property type="match status" value="1"/>
</dbReference>
<keyword evidence="1" id="KW-0808">Transferase</keyword>
<keyword evidence="1" id="KW-0723">Serine/threonine-protein kinase</keyword>
<organism evidence="3 4">
    <name type="scientific">candidate division CSSED10-310 bacterium</name>
    <dbReference type="NCBI Taxonomy" id="2855610"/>
    <lineage>
        <taxon>Bacteria</taxon>
        <taxon>Bacteria division CSSED10-310</taxon>
    </lineage>
</organism>
<dbReference type="InterPro" id="IPR003594">
    <property type="entry name" value="HATPase_dom"/>
</dbReference>
<keyword evidence="4" id="KW-1185">Reference proteome</keyword>
<keyword evidence="3" id="KW-0547">Nucleotide-binding</keyword>
<dbReference type="InterPro" id="IPR050267">
    <property type="entry name" value="Anti-sigma-factor_SerPK"/>
</dbReference>
<protein>
    <submittedName>
        <fullName evidence="3">ATP-binding protein</fullName>
    </submittedName>
</protein>
<dbReference type="CDD" id="cd16936">
    <property type="entry name" value="HATPase_RsbW-like"/>
    <property type="match status" value="1"/>
</dbReference>
<gene>
    <name evidence="3" type="ORF">ACFL27_24030</name>
</gene>